<dbReference type="PROSITE" id="PS51352">
    <property type="entry name" value="THIOREDOXIN_2"/>
    <property type="match status" value="1"/>
</dbReference>
<proteinExistence type="predicted"/>
<evidence type="ECO:0000256" key="1">
    <source>
        <dbReference type="SAM" id="SignalP"/>
    </source>
</evidence>
<dbReference type="Pfam" id="PF08534">
    <property type="entry name" value="Redoxin"/>
    <property type="match status" value="1"/>
</dbReference>
<dbReference type="AlphaFoldDB" id="A0A8J2UIR0"/>
<protein>
    <recommendedName>
        <fullName evidence="2">Thioredoxin domain-containing protein</fullName>
    </recommendedName>
</protein>
<dbReference type="PANTHER" id="PTHR42852">
    <property type="entry name" value="THIOL:DISULFIDE INTERCHANGE PROTEIN DSBE"/>
    <property type="match status" value="1"/>
</dbReference>
<dbReference type="RefSeq" id="WP_188937322.1">
    <property type="nucleotide sequence ID" value="NZ_BMJC01000006.1"/>
</dbReference>
<dbReference type="GO" id="GO:0016491">
    <property type="term" value="F:oxidoreductase activity"/>
    <property type="evidence" value="ECO:0007669"/>
    <property type="project" value="InterPro"/>
</dbReference>
<organism evidence="3 4">
    <name type="scientific">Puia dinghuensis</name>
    <dbReference type="NCBI Taxonomy" id="1792502"/>
    <lineage>
        <taxon>Bacteria</taxon>
        <taxon>Pseudomonadati</taxon>
        <taxon>Bacteroidota</taxon>
        <taxon>Chitinophagia</taxon>
        <taxon>Chitinophagales</taxon>
        <taxon>Chitinophagaceae</taxon>
        <taxon>Puia</taxon>
    </lineage>
</organism>
<dbReference type="InterPro" id="IPR013766">
    <property type="entry name" value="Thioredoxin_domain"/>
</dbReference>
<dbReference type="PANTHER" id="PTHR42852:SF13">
    <property type="entry name" value="PROTEIN DIPZ"/>
    <property type="match status" value="1"/>
</dbReference>
<dbReference type="InterPro" id="IPR013740">
    <property type="entry name" value="Redoxin"/>
</dbReference>
<comment type="caution">
    <text evidence="3">The sequence shown here is derived from an EMBL/GenBank/DDBJ whole genome shotgun (WGS) entry which is preliminary data.</text>
</comment>
<reference evidence="3" key="2">
    <citation type="submission" date="2020-09" db="EMBL/GenBank/DDBJ databases">
        <authorList>
            <person name="Sun Q."/>
            <person name="Zhou Y."/>
        </authorList>
    </citation>
    <scope>NUCLEOTIDE SEQUENCE</scope>
    <source>
        <strain evidence="3">CGMCC 1.15448</strain>
    </source>
</reference>
<name>A0A8J2UIR0_9BACT</name>
<sequence>MLRLIVLFLLAAETLTAAPTFRNGQWRALLERKDGNDIAFNFEVKDSAGKKILYLRNAGERILVDDITREGDSLFIRFPFYESQLRARVTPEGNLEGVWLRHLASDWLRVPFRAWYGENYRFAADQSTAGKISVAGRWAAVFRATNSADTTFRVGEFQQSGSRVTGTFLDAGGDLRYLEGVVSGDSLKLSCFDGTHAYYFTARVDGDSLTGGHYYAGATAHETWTAHMDANAKLEDQFAMTKWKKDMPFNFTFKDLDGREVSLSDVRFKNKVVLVQIMGSWCPNCMDETRFLSGFYNEYHSRGVEIIALAYERSTDFQRSQASVRTFQQRFQVNYPMLITGVAVGDPQRAEKTLPQLESIVNFPTTIFVGKSGRIEKIHTGFSGPGTGQHYEDQKQEFYTIVNELLAAQH</sequence>
<evidence type="ECO:0000313" key="4">
    <source>
        <dbReference type="Proteomes" id="UP000607559"/>
    </source>
</evidence>
<dbReference type="SUPFAM" id="SSF52833">
    <property type="entry name" value="Thioredoxin-like"/>
    <property type="match status" value="1"/>
</dbReference>
<reference evidence="3" key="1">
    <citation type="journal article" date="2014" name="Int. J. Syst. Evol. Microbiol.">
        <title>Complete genome sequence of Corynebacterium casei LMG S-19264T (=DSM 44701T), isolated from a smear-ripened cheese.</title>
        <authorList>
            <consortium name="US DOE Joint Genome Institute (JGI-PGF)"/>
            <person name="Walter F."/>
            <person name="Albersmeier A."/>
            <person name="Kalinowski J."/>
            <person name="Ruckert C."/>
        </authorList>
    </citation>
    <scope>NUCLEOTIDE SEQUENCE</scope>
    <source>
        <strain evidence="3">CGMCC 1.15448</strain>
    </source>
</reference>
<dbReference type="CDD" id="cd02966">
    <property type="entry name" value="TlpA_like_family"/>
    <property type="match status" value="1"/>
</dbReference>
<feature type="domain" description="Thioredoxin" evidence="2">
    <location>
        <begin position="242"/>
        <end position="407"/>
    </location>
</feature>
<feature type="signal peptide" evidence="1">
    <location>
        <begin position="1"/>
        <end position="17"/>
    </location>
</feature>
<evidence type="ECO:0000259" key="2">
    <source>
        <dbReference type="PROSITE" id="PS51352"/>
    </source>
</evidence>
<accession>A0A8J2UIR0</accession>
<dbReference type="Gene3D" id="3.40.30.10">
    <property type="entry name" value="Glutaredoxin"/>
    <property type="match status" value="1"/>
</dbReference>
<dbReference type="InterPro" id="IPR050553">
    <property type="entry name" value="Thioredoxin_ResA/DsbE_sf"/>
</dbReference>
<dbReference type="Proteomes" id="UP000607559">
    <property type="component" value="Unassembled WGS sequence"/>
</dbReference>
<feature type="chain" id="PRO_5035184153" description="Thioredoxin domain-containing protein" evidence="1">
    <location>
        <begin position="18"/>
        <end position="410"/>
    </location>
</feature>
<keyword evidence="1" id="KW-0732">Signal</keyword>
<evidence type="ECO:0000313" key="3">
    <source>
        <dbReference type="EMBL" id="GGB21807.1"/>
    </source>
</evidence>
<dbReference type="InterPro" id="IPR036249">
    <property type="entry name" value="Thioredoxin-like_sf"/>
</dbReference>
<dbReference type="EMBL" id="BMJC01000006">
    <property type="protein sequence ID" value="GGB21807.1"/>
    <property type="molecule type" value="Genomic_DNA"/>
</dbReference>
<gene>
    <name evidence="3" type="ORF">GCM10011511_52060</name>
</gene>
<keyword evidence="4" id="KW-1185">Reference proteome</keyword>